<dbReference type="RefSeq" id="WP_224196444.1">
    <property type="nucleotide sequence ID" value="NZ_JAIRAU010000049.1"/>
</dbReference>
<evidence type="ECO:0000313" key="2">
    <source>
        <dbReference type="Proteomes" id="UP001139031"/>
    </source>
</evidence>
<sequence length="383" mass="39862">MQVCEVGEDGCLEWSAPDPCAADEVCEDGACVLGCTDACAPGASQCSGGGVSECVDDPQSGCTVWSDAAACGPGQVCLQGECVLPASACLGDCVFTKQAVPGGVDFYSVWGADAEDVWVVGDSGAALHYDGTSWLATDSGISTRLECVHGSAADDVYAIDTEGAIIRWDGIEWLPYVDLNPSWGWNACISVLGEENMLALVYDESGEKQVLWHVEDGLKTQLSVYAPQGVFTPSGSKPRSISLRAFSETQALMTASRALRWDGVSITDTGAPNRSFGLWAPTPNLAYAAAHTDGIGHRWDGATWKVVNPNLNGYMHMFTGTASDRVFGVGEILGGVAAITAFNGVGWVSVPTPADAKALFAAWAAPTGEVFAVGKAGTVLIGE</sequence>
<name>A0ABS7U2L9_9BACT</name>
<dbReference type="Proteomes" id="UP001139031">
    <property type="component" value="Unassembled WGS sequence"/>
</dbReference>
<evidence type="ECO:0000313" key="1">
    <source>
        <dbReference type="EMBL" id="MBZ5714710.1"/>
    </source>
</evidence>
<proteinExistence type="predicted"/>
<protein>
    <submittedName>
        <fullName evidence="1">Uncharacterized protein</fullName>
    </submittedName>
</protein>
<reference evidence="1" key="1">
    <citation type="submission" date="2021-08" db="EMBL/GenBank/DDBJ databases">
        <authorList>
            <person name="Stevens D.C."/>
        </authorList>
    </citation>
    <scope>NUCLEOTIDE SEQUENCE</scope>
    <source>
        <strain evidence="1">DSM 53165</strain>
    </source>
</reference>
<dbReference type="EMBL" id="JAIRAU010000049">
    <property type="protein sequence ID" value="MBZ5714710.1"/>
    <property type="molecule type" value="Genomic_DNA"/>
</dbReference>
<gene>
    <name evidence="1" type="ORF">K7C98_36225</name>
</gene>
<accession>A0ABS7U2L9</accession>
<comment type="caution">
    <text evidence="1">The sequence shown here is derived from an EMBL/GenBank/DDBJ whole genome shotgun (WGS) entry which is preliminary data.</text>
</comment>
<organism evidence="1 2">
    <name type="scientific">Nannocystis pusilla</name>
    <dbReference type="NCBI Taxonomy" id="889268"/>
    <lineage>
        <taxon>Bacteria</taxon>
        <taxon>Pseudomonadati</taxon>
        <taxon>Myxococcota</taxon>
        <taxon>Polyangia</taxon>
        <taxon>Nannocystales</taxon>
        <taxon>Nannocystaceae</taxon>
        <taxon>Nannocystis</taxon>
    </lineage>
</organism>
<keyword evidence="2" id="KW-1185">Reference proteome</keyword>